<reference evidence="2 3" key="1">
    <citation type="journal article" date="2019" name="Mol. Ecol. Resour.">
        <title>Improving Illumina assemblies with Hi-C and long reads: an example with the North African dromedary.</title>
        <authorList>
            <person name="Elbers J.P."/>
            <person name="Rogers M.F."/>
            <person name="Perelman P.L."/>
            <person name="Proskuryakova A.A."/>
            <person name="Serdyukova N.A."/>
            <person name="Johnson W.E."/>
            <person name="Horin P."/>
            <person name="Corander J."/>
            <person name="Murphy D."/>
            <person name="Burger P.A."/>
        </authorList>
    </citation>
    <scope>NUCLEOTIDE SEQUENCE [LARGE SCALE GENOMIC DNA]</scope>
    <source>
        <strain evidence="2">Drom800</strain>
        <tissue evidence="2">Blood</tissue>
    </source>
</reference>
<sequence length="106" mass="10821">MLVRRLQGRAAAAAAAAAAGTETAAAEAAAAAAAAAPAGVKEIFTPTDSAGVTGVQGHRQKRISSLSESPLGRDQHRQINGVIMMCLSNPFTHLPGPFDRGYYCGD</sequence>
<accession>A0A5N4D908</accession>
<dbReference type="EMBL" id="JWIN03000014">
    <property type="protein sequence ID" value="KAB1267540.1"/>
    <property type="molecule type" value="Genomic_DNA"/>
</dbReference>
<gene>
    <name evidence="2" type="ORF">Cadr_000012576</name>
</gene>
<evidence type="ECO:0000313" key="3">
    <source>
        <dbReference type="Proteomes" id="UP000299084"/>
    </source>
</evidence>
<name>A0A5N4D908_CAMDR</name>
<comment type="caution">
    <text evidence="2">The sequence shown here is derived from an EMBL/GenBank/DDBJ whole genome shotgun (WGS) entry which is preliminary data.</text>
</comment>
<dbReference type="AlphaFoldDB" id="A0A5N4D908"/>
<dbReference type="Proteomes" id="UP000299084">
    <property type="component" value="Unassembled WGS sequence"/>
</dbReference>
<evidence type="ECO:0000256" key="1">
    <source>
        <dbReference type="SAM" id="MobiDB-lite"/>
    </source>
</evidence>
<feature type="region of interest" description="Disordered" evidence="1">
    <location>
        <begin position="51"/>
        <end position="73"/>
    </location>
</feature>
<protein>
    <submittedName>
        <fullName evidence="2">Uncharacterized protein</fullName>
    </submittedName>
</protein>
<organism evidence="2 3">
    <name type="scientific">Camelus dromedarius</name>
    <name type="common">Dromedary</name>
    <name type="synonym">Arabian camel</name>
    <dbReference type="NCBI Taxonomy" id="9838"/>
    <lineage>
        <taxon>Eukaryota</taxon>
        <taxon>Metazoa</taxon>
        <taxon>Chordata</taxon>
        <taxon>Craniata</taxon>
        <taxon>Vertebrata</taxon>
        <taxon>Euteleostomi</taxon>
        <taxon>Mammalia</taxon>
        <taxon>Eutheria</taxon>
        <taxon>Laurasiatheria</taxon>
        <taxon>Artiodactyla</taxon>
        <taxon>Tylopoda</taxon>
        <taxon>Camelidae</taxon>
        <taxon>Camelus</taxon>
    </lineage>
</organism>
<evidence type="ECO:0000313" key="2">
    <source>
        <dbReference type="EMBL" id="KAB1267540.1"/>
    </source>
</evidence>
<proteinExistence type="predicted"/>
<keyword evidence="3" id="KW-1185">Reference proteome</keyword>